<evidence type="ECO:0000259" key="1">
    <source>
        <dbReference type="PROSITE" id="PS50943"/>
    </source>
</evidence>
<protein>
    <recommendedName>
        <fullName evidence="1">HTH cro/C1-type domain-containing protein</fullName>
    </recommendedName>
</protein>
<dbReference type="SUPFAM" id="SSF47413">
    <property type="entry name" value="lambda repressor-like DNA-binding domains"/>
    <property type="match status" value="1"/>
</dbReference>
<dbReference type="RefSeq" id="WP_006683065.1">
    <property type="nucleotide sequence ID" value="NZ_CAFB01000052.1"/>
</dbReference>
<gene>
    <name evidence="2" type="ORF">CAGGBEG34_340016</name>
</gene>
<dbReference type="InterPro" id="IPR001387">
    <property type="entry name" value="Cro/C1-type_HTH"/>
</dbReference>
<proteinExistence type="predicted"/>
<dbReference type="GO" id="GO:0003677">
    <property type="term" value="F:DNA binding"/>
    <property type="evidence" value="ECO:0007669"/>
    <property type="project" value="InterPro"/>
</dbReference>
<evidence type="ECO:0000313" key="2">
    <source>
        <dbReference type="EMBL" id="CCD29970.1"/>
    </source>
</evidence>
<dbReference type="Gene3D" id="1.10.260.40">
    <property type="entry name" value="lambda repressor-like DNA-binding domains"/>
    <property type="match status" value="1"/>
</dbReference>
<dbReference type="CDD" id="cd00093">
    <property type="entry name" value="HTH_XRE"/>
    <property type="match status" value="1"/>
</dbReference>
<dbReference type="STRING" id="1070319.CAGGBEG34_340016"/>
<keyword evidence="3" id="KW-1185">Reference proteome</keyword>
<reference evidence="2 3" key="1">
    <citation type="submission" date="2011-08" db="EMBL/GenBank/DDBJ databases">
        <title>The genome of the obligate endobacterium of an arbuscular mycorrhizal fungus reveals an interphylum network of nutritional interactions.</title>
        <authorList>
            <person name="Ghignone S."/>
            <person name="Salvioli A."/>
            <person name="Anca I."/>
            <person name="Lumini E."/>
            <person name="Ortu G."/>
            <person name="Petiti L."/>
            <person name="Cruveiller S."/>
            <person name="Bianciotto V."/>
            <person name="Piffanelli P."/>
            <person name="Lanfranco L."/>
            <person name="Bonfante P."/>
        </authorList>
    </citation>
    <scope>NUCLEOTIDE SEQUENCE [LARGE SCALE GENOMIC DNA]</scope>
    <source>
        <strain evidence="2 3">BEG34</strain>
    </source>
</reference>
<sequence length="88" mass="9849">MHSIQQKNEFAARLHNSLNKNSTSAKGAVALARLFNAQQPDVAGISVQTAHKWLTGRAIPAYEKMRALAECLDIDFQWLRDGVYPVRL</sequence>
<accession>G2JB18</accession>
<dbReference type="Pfam" id="PF01381">
    <property type="entry name" value="HTH_3"/>
    <property type="match status" value="1"/>
</dbReference>
<organism evidence="2 3">
    <name type="scientific">Candidatus Glomeribacter gigasporarum BEG34</name>
    <dbReference type="NCBI Taxonomy" id="1070319"/>
    <lineage>
        <taxon>Bacteria</taxon>
        <taxon>Pseudomonadati</taxon>
        <taxon>Pseudomonadota</taxon>
        <taxon>Betaproteobacteria</taxon>
        <taxon>Burkholderiales</taxon>
        <taxon>Burkholderiaceae</taxon>
        <taxon>Candidatus Glomeribacter</taxon>
    </lineage>
</organism>
<dbReference type="EMBL" id="CAFB01000052">
    <property type="protein sequence ID" value="CCD29970.1"/>
    <property type="molecule type" value="Genomic_DNA"/>
</dbReference>
<dbReference type="PROSITE" id="PS50943">
    <property type="entry name" value="HTH_CROC1"/>
    <property type="match status" value="1"/>
</dbReference>
<feature type="domain" description="HTH cro/C1-type" evidence="1">
    <location>
        <begin position="43"/>
        <end position="79"/>
    </location>
</feature>
<name>G2JB18_9BURK</name>
<evidence type="ECO:0000313" key="3">
    <source>
        <dbReference type="Proteomes" id="UP000054051"/>
    </source>
</evidence>
<dbReference type="Proteomes" id="UP000054051">
    <property type="component" value="Unassembled WGS sequence"/>
</dbReference>
<comment type="caution">
    <text evidence="2">The sequence shown here is derived from an EMBL/GenBank/DDBJ whole genome shotgun (WGS) entry which is preliminary data.</text>
</comment>
<dbReference type="InterPro" id="IPR010982">
    <property type="entry name" value="Lambda_DNA-bd_dom_sf"/>
</dbReference>
<dbReference type="AlphaFoldDB" id="G2JB18"/>
<dbReference type="OrthoDB" id="8908960at2"/>